<dbReference type="InterPro" id="IPR006195">
    <property type="entry name" value="aa-tRNA-synth_II"/>
</dbReference>
<dbReference type="NCBIfam" id="TIGR00468">
    <property type="entry name" value="pheS"/>
    <property type="match status" value="1"/>
</dbReference>
<dbReference type="InterPro" id="IPR004529">
    <property type="entry name" value="Phe-tRNA-synth_IIc_asu"/>
</dbReference>
<feature type="binding site" evidence="13">
    <location>
        <position position="263"/>
    </location>
    <ligand>
        <name>Mg(2+)</name>
        <dbReference type="ChEBI" id="CHEBI:18420"/>
        <note>shared with beta subunit</note>
    </ligand>
</feature>
<keyword evidence="4 13" id="KW-0963">Cytoplasm</keyword>
<organism evidence="15 16">
    <name type="scientific">Roseomonas fluvialis</name>
    <dbReference type="NCBI Taxonomy" id="1750527"/>
    <lineage>
        <taxon>Bacteria</taxon>
        <taxon>Pseudomonadati</taxon>
        <taxon>Pseudomonadota</taxon>
        <taxon>Alphaproteobacteria</taxon>
        <taxon>Acetobacterales</taxon>
        <taxon>Roseomonadaceae</taxon>
        <taxon>Roseomonas</taxon>
    </lineage>
</organism>
<dbReference type="Gene3D" id="3.30.930.10">
    <property type="entry name" value="Bira Bifunctional Protein, Domain 2"/>
    <property type="match status" value="1"/>
</dbReference>
<keyword evidence="6 13" id="KW-0479">Metal-binding</keyword>
<dbReference type="SUPFAM" id="SSF46589">
    <property type="entry name" value="tRNA-binding arm"/>
    <property type="match status" value="1"/>
</dbReference>
<dbReference type="PANTHER" id="PTHR11538">
    <property type="entry name" value="PHENYLALANYL-TRNA SYNTHETASE"/>
    <property type="match status" value="1"/>
</dbReference>
<comment type="catalytic activity">
    <reaction evidence="12 13">
        <text>tRNA(Phe) + L-phenylalanine + ATP = L-phenylalanyl-tRNA(Phe) + AMP + diphosphate + H(+)</text>
        <dbReference type="Rhea" id="RHEA:19413"/>
        <dbReference type="Rhea" id="RHEA-COMP:9668"/>
        <dbReference type="Rhea" id="RHEA-COMP:9699"/>
        <dbReference type="ChEBI" id="CHEBI:15378"/>
        <dbReference type="ChEBI" id="CHEBI:30616"/>
        <dbReference type="ChEBI" id="CHEBI:33019"/>
        <dbReference type="ChEBI" id="CHEBI:58095"/>
        <dbReference type="ChEBI" id="CHEBI:78442"/>
        <dbReference type="ChEBI" id="CHEBI:78531"/>
        <dbReference type="ChEBI" id="CHEBI:456215"/>
        <dbReference type="EC" id="6.1.1.20"/>
    </reaction>
</comment>
<evidence type="ECO:0000256" key="5">
    <source>
        <dbReference type="ARBA" id="ARBA00022598"/>
    </source>
</evidence>
<keyword evidence="7 13" id="KW-0547">Nucleotide-binding</keyword>
<evidence type="ECO:0000256" key="11">
    <source>
        <dbReference type="ARBA" id="ARBA00023146"/>
    </source>
</evidence>
<keyword evidence="5 13" id="KW-0436">Ligase</keyword>
<evidence type="ECO:0000313" key="15">
    <source>
        <dbReference type="EMBL" id="BDG71010.1"/>
    </source>
</evidence>
<dbReference type="PANTHER" id="PTHR11538:SF41">
    <property type="entry name" value="PHENYLALANINE--TRNA LIGASE, MITOCHONDRIAL"/>
    <property type="match status" value="1"/>
</dbReference>
<evidence type="ECO:0000256" key="6">
    <source>
        <dbReference type="ARBA" id="ARBA00022723"/>
    </source>
</evidence>
<evidence type="ECO:0000256" key="10">
    <source>
        <dbReference type="ARBA" id="ARBA00022917"/>
    </source>
</evidence>
<dbReference type="InterPro" id="IPR045864">
    <property type="entry name" value="aa-tRNA-synth_II/BPL/LPL"/>
</dbReference>
<dbReference type="SUPFAM" id="SSF55681">
    <property type="entry name" value="Class II aaRS and biotin synthetases"/>
    <property type="match status" value="1"/>
</dbReference>
<evidence type="ECO:0000256" key="9">
    <source>
        <dbReference type="ARBA" id="ARBA00022842"/>
    </source>
</evidence>
<reference evidence="15 16" key="1">
    <citation type="journal article" date="2016" name="Microbes Environ.">
        <title>Phylogenetically diverse aerobic anoxygenic phototrophic bacteria isolated from epilithic biofilms in Tama river, Japan.</title>
        <authorList>
            <person name="Hirose S."/>
            <person name="Matsuura K."/>
            <person name="Haruta S."/>
        </authorList>
    </citation>
    <scope>NUCLEOTIDE SEQUENCE [LARGE SCALE GENOMIC DNA]</scope>
    <source>
        <strain evidence="15 16">S08</strain>
    </source>
</reference>
<evidence type="ECO:0000256" key="1">
    <source>
        <dbReference type="ARBA" id="ARBA00004496"/>
    </source>
</evidence>
<evidence type="ECO:0000256" key="8">
    <source>
        <dbReference type="ARBA" id="ARBA00022840"/>
    </source>
</evidence>
<dbReference type="CDD" id="cd00496">
    <property type="entry name" value="PheRS_alpha_core"/>
    <property type="match status" value="1"/>
</dbReference>
<keyword evidence="16" id="KW-1185">Reference proteome</keyword>
<keyword evidence="11 13" id="KW-0030">Aminoacyl-tRNA synthetase</keyword>
<dbReference type="InterPro" id="IPR022911">
    <property type="entry name" value="Phe_tRNA_ligase_alpha1_bac"/>
</dbReference>
<comment type="subcellular location">
    <subcellularLocation>
        <location evidence="1 13">Cytoplasm</location>
    </subcellularLocation>
</comment>
<name>A0ABN6NY75_9PROT</name>
<comment type="subunit">
    <text evidence="3 13">Tetramer of two alpha and two beta subunits.</text>
</comment>
<evidence type="ECO:0000256" key="4">
    <source>
        <dbReference type="ARBA" id="ARBA00022490"/>
    </source>
</evidence>
<dbReference type="EMBL" id="AP025637">
    <property type="protein sequence ID" value="BDG71010.1"/>
    <property type="molecule type" value="Genomic_DNA"/>
</dbReference>
<evidence type="ECO:0000256" key="13">
    <source>
        <dbReference type="HAMAP-Rule" id="MF_00281"/>
    </source>
</evidence>
<accession>A0ABN6NY75</accession>
<dbReference type="Pfam" id="PF02912">
    <property type="entry name" value="Phe_tRNA-synt_N"/>
    <property type="match status" value="1"/>
</dbReference>
<dbReference type="RefSeq" id="WP_244458306.1">
    <property type="nucleotide sequence ID" value="NZ_AP025637.1"/>
</dbReference>
<dbReference type="EC" id="6.1.1.20" evidence="13"/>
<keyword evidence="8 13" id="KW-0067">ATP-binding</keyword>
<dbReference type="PROSITE" id="PS50862">
    <property type="entry name" value="AA_TRNA_LIGASE_II"/>
    <property type="match status" value="1"/>
</dbReference>
<dbReference type="InterPro" id="IPR010978">
    <property type="entry name" value="tRNA-bd_arm"/>
</dbReference>
<evidence type="ECO:0000256" key="2">
    <source>
        <dbReference type="ARBA" id="ARBA00010207"/>
    </source>
</evidence>
<feature type="domain" description="Aminoacyl-transfer RNA synthetases class-II family profile" evidence="14">
    <location>
        <begin position="117"/>
        <end position="333"/>
    </location>
</feature>
<dbReference type="GO" id="GO:0016874">
    <property type="term" value="F:ligase activity"/>
    <property type="evidence" value="ECO:0007669"/>
    <property type="project" value="UniProtKB-KW"/>
</dbReference>
<evidence type="ECO:0000256" key="3">
    <source>
        <dbReference type="ARBA" id="ARBA00011209"/>
    </source>
</evidence>
<evidence type="ECO:0000256" key="12">
    <source>
        <dbReference type="ARBA" id="ARBA00049255"/>
    </source>
</evidence>
<dbReference type="InterPro" id="IPR002319">
    <property type="entry name" value="Phenylalanyl-tRNA_Synthase"/>
</dbReference>
<keyword evidence="10 13" id="KW-0648">Protein biosynthesis</keyword>
<dbReference type="Proteomes" id="UP000831327">
    <property type="component" value="Chromosome"/>
</dbReference>
<dbReference type="HAMAP" id="MF_00281">
    <property type="entry name" value="Phe_tRNA_synth_alpha1"/>
    <property type="match status" value="1"/>
</dbReference>
<dbReference type="Pfam" id="PF01409">
    <property type="entry name" value="tRNA-synt_2d"/>
    <property type="match status" value="1"/>
</dbReference>
<gene>
    <name evidence="13 15" type="primary">pheS</name>
    <name evidence="15" type="ORF">Rmf_09390</name>
</gene>
<keyword evidence="9 13" id="KW-0460">Magnesium</keyword>
<comment type="similarity">
    <text evidence="2 13">Belongs to the class-II aminoacyl-tRNA synthetase family. Phe-tRNA synthetase alpha subunit type 1 subfamily.</text>
</comment>
<evidence type="ECO:0000259" key="14">
    <source>
        <dbReference type="PROSITE" id="PS50862"/>
    </source>
</evidence>
<comment type="cofactor">
    <cofactor evidence="13">
        <name>Mg(2+)</name>
        <dbReference type="ChEBI" id="CHEBI:18420"/>
    </cofactor>
    <text evidence="13">Binds 2 magnesium ions per tetramer.</text>
</comment>
<protein>
    <recommendedName>
        <fullName evidence="13">Phenylalanine--tRNA ligase alpha subunit</fullName>
        <ecNumber evidence="13">6.1.1.20</ecNumber>
    </recommendedName>
    <alternativeName>
        <fullName evidence="13">Phenylalanyl-tRNA synthetase alpha subunit</fullName>
        <shortName evidence="13">PheRS</shortName>
    </alternativeName>
</protein>
<sequence length="359" mass="39124">MTDDLASLQAETEAALAAANDLRALDAVRVGVLGKSGSLSALLKGLGAVPAEQRKERGAALNRLKGAIEAALDARRVVLDAAALDARLAAERMDVTLPPRPFAAGTAAEGGIHPIARTMEELTALFGAMGFKVAEGPDIEGDWFNFGALNIPDHHPARQDHDTFYLPEVDGRRPVLRTHTSPVQIRTMIAQEPPIRVIVPGRTYRADHDATHSPMFHQVEGLVIDRGITLGHLKGCLIDFLRAFFGIADLPVRFRSSYFPFTEPSMEVDIGWSRKTGELGKGGDWLEILGSGMVHPKVLANCGIDPREWQGFAFGMGIERITMLKHGIPDLRPFYEADIRWLRHYAADPLAPATLHEGV</sequence>
<dbReference type="InterPro" id="IPR004188">
    <property type="entry name" value="Phe-tRNA_ligase_II_N"/>
</dbReference>
<proteinExistence type="inferred from homology"/>
<evidence type="ECO:0000313" key="16">
    <source>
        <dbReference type="Proteomes" id="UP000831327"/>
    </source>
</evidence>
<evidence type="ECO:0000256" key="7">
    <source>
        <dbReference type="ARBA" id="ARBA00022741"/>
    </source>
</evidence>